<dbReference type="Pfam" id="PF02537">
    <property type="entry name" value="CRCB"/>
    <property type="match status" value="2"/>
</dbReference>
<feature type="transmembrane region" description="Helical" evidence="10">
    <location>
        <begin position="284"/>
        <end position="303"/>
    </location>
</feature>
<feature type="transmembrane region" description="Helical" evidence="10">
    <location>
        <begin position="106"/>
        <end position="127"/>
    </location>
</feature>
<evidence type="ECO:0000256" key="3">
    <source>
        <dbReference type="ARBA" id="ARBA00022475"/>
    </source>
</evidence>
<dbReference type="PANTHER" id="PTHR28259">
    <property type="entry name" value="FLUORIDE EXPORT PROTEIN 1-RELATED"/>
    <property type="match status" value="1"/>
</dbReference>
<reference evidence="11" key="1">
    <citation type="submission" date="2022-11" db="EMBL/GenBank/DDBJ databases">
        <title>Genome Sequence of Cubamyces cubensis.</title>
        <authorList>
            <person name="Buettner E."/>
        </authorList>
    </citation>
    <scope>NUCLEOTIDE SEQUENCE</scope>
    <source>
        <strain evidence="11">MPL-01</strain>
    </source>
</reference>
<evidence type="ECO:0000256" key="5">
    <source>
        <dbReference type="ARBA" id="ARBA00022989"/>
    </source>
</evidence>
<evidence type="ECO:0000256" key="1">
    <source>
        <dbReference type="ARBA" id="ARBA00002598"/>
    </source>
</evidence>
<accession>A0AAD7X3X3</accession>
<gene>
    <name evidence="11" type="ORF">ONZ51_g13398</name>
</gene>
<dbReference type="GO" id="GO:1903425">
    <property type="term" value="F:fluoride transmembrane transporter activity"/>
    <property type="evidence" value="ECO:0007669"/>
    <property type="project" value="TreeGrafter"/>
</dbReference>
<feature type="compositionally biased region" description="Basic and acidic residues" evidence="9">
    <location>
        <begin position="1"/>
        <end position="29"/>
    </location>
</feature>
<comment type="caution">
    <text evidence="11">The sequence shown here is derived from an EMBL/GenBank/DDBJ whole genome shotgun (WGS) entry which is preliminary data.</text>
</comment>
<evidence type="ECO:0000256" key="9">
    <source>
        <dbReference type="SAM" id="MobiDB-lite"/>
    </source>
</evidence>
<dbReference type="PANTHER" id="PTHR28259:SF1">
    <property type="entry name" value="FLUORIDE EXPORT PROTEIN 1-RELATED"/>
    <property type="match status" value="1"/>
</dbReference>
<feature type="transmembrane region" description="Helical" evidence="10">
    <location>
        <begin position="378"/>
        <end position="397"/>
    </location>
</feature>
<dbReference type="Proteomes" id="UP001215151">
    <property type="component" value="Unassembled WGS sequence"/>
</dbReference>
<keyword evidence="12" id="KW-1185">Reference proteome</keyword>
<dbReference type="GO" id="GO:0005886">
    <property type="term" value="C:plasma membrane"/>
    <property type="evidence" value="ECO:0007669"/>
    <property type="project" value="UniProtKB-SubCell"/>
</dbReference>
<feature type="region of interest" description="Disordered" evidence="9">
    <location>
        <begin position="1"/>
        <end position="56"/>
    </location>
</feature>
<name>A0AAD7X3X3_9APHY</name>
<feature type="transmembrane region" description="Helical" evidence="10">
    <location>
        <begin position="139"/>
        <end position="158"/>
    </location>
</feature>
<feature type="transmembrane region" description="Helical" evidence="10">
    <location>
        <begin position="170"/>
        <end position="188"/>
    </location>
</feature>
<feature type="transmembrane region" description="Helical" evidence="10">
    <location>
        <begin position="310"/>
        <end position="331"/>
    </location>
</feature>
<evidence type="ECO:0000256" key="2">
    <source>
        <dbReference type="ARBA" id="ARBA00004651"/>
    </source>
</evidence>
<dbReference type="EMBL" id="JAPEVG010001158">
    <property type="protein sequence ID" value="KAJ8453794.1"/>
    <property type="molecule type" value="Genomic_DNA"/>
</dbReference>
<keyword evidence="3" id="KW-1003">Cell membrane</keyword>
<organism evidence="11 12">
    <name type="scientific">Trametes cubensis</name>
    <dbReference type="NCBI Taxonomy" id="1111947"/>
    <lineage>
        <taxon>Eukaryota</taxon>
        <taxon>Fungi</taxon>
        <taxon>Dikarya</taxon>
        <taxon>Basidiomycota</taxon>
        <taxon>Agaricomycotina</taxon>
        <taxon>Agaricomycetes</taxon>
        <taxon>Polyporales</taxon>
        <taxon>Polyporaceae</taxon>
        <taxon>Trametes</taxon>
    </lineage>
</organism>
<dbReference type="AlphaFoldDB" id="A0AAD7X3X3"/>
<comment type="similarity">
    <text evidence="7">Belongs to the fluoride channel Fluc/FEX (TC 1.A.43) family.</text>
</comment>
<feature type="transmembrane region" description="Helical" evidence="10">
    <location>
        <begin position="218"/>
        <end position="242"/>
    </location>
</feature>
<evidence type="ECO:0000256" key="10">
    <source>
        <dbReference type="SAM" id="Phobius"/>
    </source>
</evidence>
<keyword evidence="6 10" id="KW-0472">Membrane</keyword>
<keyword evidence="4 10" id="KW-0812">Transmembrane</keyword>
<protein>
    <recommendedName>
        <fullName evidence="13">CrcB-like protein-domain-containing protein</fullName>
    </recommendedName>
</protein>
<keyword evidence="5 10" id="KW-1133">Transmembrane helix</keyword>
<sequence>MDTPPEKNEKAPELVRDVQEDHIQSRTDDLNTQLSQGRDDYEPSSHTMSPSPTPVRRLSTASRLRSDVGSILAHHSSVGDAESLASIDRPPSELEKLPPSKIYHPLSFPVLALLMPASIFGVLARLGLQAITTYDGRSIFPLAWIQGAGCLIIGFALGMKEPFGRFYGPLYTAVTTGFCGSLTTFSGWQLDVFTSWINGTGSHRDWLRDAIDGVGKTVFTLAISLSAVSFGAHLATLIVPVCPALPPPSRRIRYSLSALAVCTYAAAFPAYFRLPVAYRHEVTAALLFSFPGTLSRYLLSVYLNPRLKLFPLGTFTANMFGTGLLGMFQVLQSLPSPDTLSSHSCAILRGLADGYCGCLTTVSTFAAEVDALDNRKSWLYVTLSWLVSQILLAVIIGPSIGAGHVHRAATCTY</sequence>
<comment type="function">
    <text evidence="1">Fluoride channel required for the rapid expulsion of cytoplasmic fluoride.</text>
</comment>
<comment type="subcellular location">
    <subcellularLocation>
        <location evidence="2">Cell membrane</location>
        <topology evidence="2">Multi-pass membrane protein</topology>
    </subcellularLocation>
</comment>
<evidence type="ECO:0008006" key="13">
    <source>
        <dbReference type="Google" id="ProtNLM"/>
    </source>
</evidence>
<evidence type="ECO:0000256" key="4">
    <source>
        <dbReference type="ARBA" id="ARBA00022692"/>
    </source>
</evidence>
<evidence type="ECO:0000256" key="8">
    <source>
        <dbReference type="ARBA" id="ARBA00035585"/>
    </source>
</evidence>
<evidence type="ECO:0000256" key="6">
    <source>
        <dbReference type="ARBA" id="ARBA00023136"/>
    </source>
</evidence>
<evidence type="ECO:0000313" key="12">
    <source>
        <dbReference type="Proteomes" id="UP001215151"/>
    </source>
</evidence>
<feature type="transmembrane region" description="Helical" evidence="10">
    <location>
        <begin position="254"/>
        <end position="272"/>
    </location>
</feature>
<evidence type="ECO:0000313" key="11">
    <source>
        <dbReference type="EMBL" id="KAJ8453794.1"/>
    </source>
</evidence>
<comment type="catalytic activity">
    <reaction evidence="8">
        <text>fluoride(in) = fluoride(out)</text>
        <dbReference type="Rhea" id="RHEA:76159"/>
        <dbReference type="ChEBI" id="CHEBI:17051"/>
    </reaction>
    <physiologicalReaction direction="left-to-right" evidence="8">
        <dbReference type="Rhea" id="RHEA:76160"/>
    </physiologicalReaction>
</comment>
<proteinExistence type="inferred from homology"/>
<evidence type="ECO:0000256" key="7">
    <source>
        <dbReference type="ARBA" id="ARBA00035120"/>
    </source>
</evidence>
<dbReference type="InterPro" id="IPR003691">
    <property type="entry name" value="FluC"/>
</dbReference>